<keyword evidence="3" id="KW-1185">Reference proteome</keyword>
<name>A0ABS6EKD4_9CLOT</name>
<dbReference type="EMBL" id="JAHLQF010000003">
    <property type="protein sequence ID" value="MBU5485674.1"/>
    <property type="molecule type" value="Genomic_DNA"/>
</dbReference>
<protein>
    <submittedName>
        <fullName evidence="2">MBL fold metallo-hydrolase</fullName>
    </submittedName>
</protein>
<dbReference type="Proteomes" id="UP000726170">
    <property type="component" value="Unassembled WGS sequence"/>
</dbReference>
<dbReference type="InterPro" id="IPR041712">
    <property type="entry name" value="DHPS-like_MBL-fold"/>
</dbReference>
<gene>
    <name evidence="2" type="ORF">KQI86_15245</name>
</gene>
<evidence type="ECO:0000259" key="1">
    <source>
        <dbReference type="Pfam" id="PF00753"/>
    </source>
</evidence>
<dbReference type="PANTHER" id="PTHR13754:SF13">
    <property type="entry name" value="METALLO-BETA-LACTAMASE SUPERFAMILY PROTEIN (AFU_ORTHOLOGUE AFUA_3G07630)"/>
    <property type="match status" value="1"/>
</dbReference>
<evidence type="ECO:0000313" key="3">
    <source>
        <dbReference type="Proteomes" id="UP000726170"/>
    </source>
</evidence>
<sequence>MKIIGLMENTTRDEELVCEHGLCIYIEFGDRKILLDTGGSGSFVSNGEKLGVNIEKVDMVVLSHGHLDHGGGLLSFFSSNNLGEVYLKKEAVKDYYLDKNGEKIYIGLNKDVVEDNFNRLQFVDGFTQIDKNIFIVTDILKEYPLPQGNNNLYMEEKSEEEEPRFIKDSFQHELILVFKVEDGLIIFTGCAHNGIINIIETIKSAFPEENIKGIVGGFHLMIEGKWDGLCMEDEYIDNISQKIIEEGIGKVYTGHCTGENGYARLKEKLGDKVEYLSTGAKINI</sequence>
<organism evidence="2 3">
    <name type="scientific">Clostridium mobile</name>
    <dbReference type="NCBI Taxonomy" id="2841512"/>
    <lineage>
        <taxon>Bacteria</taxon>
        <taxon>Bacillati</taxon>
        <taxon>Bacillota</taxon>
        <taxon>Clostridia</taxon>
        <taxon>Eubacteriales</taxon>
        <taxon>Clostridiaceae</taxon>
        <taxon>Clostridium</taxon>
    </lineage>
</organism>
<comment type="caution">
    <text evidence="2">The sequence shown here is derived from an EMBL/GenBank/DDBJ whole genome shotgun (WGS) entry which is preliminary data.</text>
</comment>
<feature type="domain" description="Metallo-beta-lactamase" evidence="1">
    <location>
        <begin position="20"/>
        <end position="120"/>
    </location>
</feature>
<dbReference type="RefSeq" id="WP_216440202.1">
    <property type="nucleotide sequence ID" value="NZ_JAHLQF010000003.1"/>
</dbReference>
<accession>A0ABS6EKD4</accession>
<proteinExistence type="predicted"/>
<dbReference type="Pfam" id="PF00753">
    <property type="entry name" value="Lactamase_B"/>
    <property type="match status" value="1"/>
</dbReference>
<evidence type="ECO:0000313" key="2">
    <source>
        <dbReference type="EMBL" id="MBU5485674.1"/>
    </source>
</evidence>
<dbReference type="InterPro" id="IPR052926">
    <property type="entry name" value="Metallo-beta-lactamase_dom"/>
</dbReference>
<dbReference type="PANTHER" id="PTHR13754">
    <property type="entry name" value="METALLO-BETA-LACTAMASE SUPERFAMILY PROTEIN"/>
    <property type="match status" value="1"/>
</dbReference>
<dbReference type="InterPro" id="IPR001279">
    <property type="entry name" value="Metallo-B-lactamas"/>
</dbReference>
<dbReference type="CDD" id="cd07713">
    <property type="entry name" value="DHPS-like_MBL-fold"/>
    <property type="match status" value="1"/>
</dbReference>
<reference evidence="2 3" key="1">
    <citation type="submission" date="2021-06" db="EMBL/GenBank/DDBJ databases">
        <authorList>
            <person name="Sun Q."/>
            <person name="Li D."/>
        </authorList>
    </citation>
    <scope>NUCLEOTIDE SEQUENCE [LARGE SCALE GENOMIC DNA]</scope>
    <source>
        <strain evidence="2 3">MSJ-11</strain>
    </source>
</reference>